<dbReference type="Pfam" id="PF00011">
    <property type="entry name" value="HSP20"/>
    <property type="match status" value="1"/>
</dbReference>
<comment type="similarity">
    <text evidence="2 3">Belongs to the small heat shock protein (HSP20) family.</text>
</comment>
<gene>
    <name evidence="6" type="ORF">PCC6912_32710</name>
</gene>
<feature type="compositionally biased region" description="Low complexity" evidence="4">
    <location>
        <begin position="171"/>
        <end position="193"/>
    </location>
</feature>
<evidence type="ECO:0000256" key="1">
    <source>
        <dbReference type="ARBA" id="ARBA00023016"/>
    </source>
</evidence>
<protein>
    <recommendedName>
        <fullName evidence="5">SHSP domain-containing protein</fullName>
    </recommendedName>
</protein>
<evidence type="ECO:0000259" key="5">
    <source>
        <dbReference type="PROSITE" id="PS01031"/>
    </source>
</evidence>
<reference evidence="6 7" key="1">
    <citation type="journal article" date="2019" name="Genome Biol. Evol.">
        <title>Day and night: Metabolic profiles and evolutionary relationships of six axenic non-marine cyanobacteria.</title>
        <authorList>
            <person name="Will S.E."/>
            <person name="Henke P."/>
            <person name="Boedeker C."/>
            <person name="Huang S."/>
            <person name="Brinkmann H."/>
            <person name="Rohde M."/>
            <person name="Jarek M."/>
            <person name="Friedl T."/>
            <person name="Seufert S."/>
            <person name="Schumacher M."/>
            <person name="Overmann J."/>
            <person name="Neumann-Schaal M."/>
            <person name="Petersen J."/>
        </authorList>
    </citation>
    <scope>NUCLEOTIDE SEQUENCE [LARGE SCALE GENOMIC DNA]</scope>
    <source>
        <strain evidence="6 7">PCC 6912</strain>
    </source>
</reference>
<feature type="domain" description="SHSP" evidence="5">
    <location>
        <begin position="44"/>
        <end position="157"/>
    </location>
</feature>
<sequence>MVMSRWDPFREMERWDPFREISGLQREMNRLFDRMMTTSGESGEMTGYAFIPAAEMHENPDRIELRVELPGMEAKDLDVKVTAEAVSITGERRSETSAEEKGMRRSEFRYGRFQRIIPLPTRIQNDKVQAEFKNGVLCLTMPKAEEEKNKVVTVNLGGQQTQAIAGDYDRQTQQQLQSNQQSQSGQQLQSPTS</sequence>
<evidence type="ECO:0000313" key="7">
    <source>
        <dbReference type="Proteomes" id="UP000268857"/>
    </source>
</evidence>
<accession>A0A3S0ZX36</accession>
<feature type="region of interest" description="Disordered" evidence="4">
    <location>
        <begin position="163"/>
        <end position="193"/>
    </location>
</feature>
<dbReference type="GO" id="GO:0009408">
    <property type="term" value="P:response to heat"/>
    <property type="evidence" value="ECO:0007669"/>
    <property type="project" value="InterPro"/>
</dbReference>
<dbReference type="EMBL" id="RSCJ01000012">
    <property type="protein sequence ID" value="RUR79735.1"/>
    <property type="molecule type" value="Genomic_DNA"/>
</dbReference>
<dbReference type="Gene3D" id="2.60.40.790">
    <property type="match status" value="1"/>
</dbReference>
<evidence type="ECO:0000256" key="4">
    <source>
        <dbReference type="SAM" id="MobiDB-lite"/>
    </source>
</evidence>
<evidence type="ECO:0000256" key="2">
    <source>
        <dbReference type="PROSITE-ProRule" id="PRU00285"/>
    </source>
</evidence>
<keyword evidence="1" id="KW-0346">Stress response</keyword>
<evidence type="ECO:0000256" key="3">
    <source>
        <dbReference type="RuleBase" id="RU003616"/>
    </source>
</evidence>
<dbReference type="SUPFAM" id="SSF49764">
    <property type="entry name" value="HSP20-like chaperones"/>
    <property type="match status" value="1"/>
</dbReference>
<dbReference type="PROSITE" id="PS01031">
    <property type="entry name" value="SHSP"/>
    <property type="match status" value="1"/>
</dbReference>
<keyword evidence="7" id="KW-1185">Reference proteome</keyword>
<dbReference type="AlphaFoldDB" id="A0A3S0ZX36"/>
<evidence type="ECO:0000313" key="6">
    <source>
        <dbReference type="EMBL" id="RUR79735.1"/>
    </source>
</evidence>
<dbReference type="Proteomes" id="UP000268857">
    <property type="component" value="Unassembled WGS sequence"/>
</dbReference>
<organism evidence="6 7">
    <name type="scientific">Chlorogloeopsis fritschii PCC 6912</name>
    <dbReference type="NCBI Taxonomy" id="211165"/>
    <lineage>
        <taxon>Bacteria</taxon>
        <taxon>Bacillati</taxon>
        <taxon>Cyanobacteriota</taxon>
        <taxon>Cyanophyceae</taxon>
        <taxon>Nostocales</taxon>
        <taxon>Chlorogloeopsidaceae</taxon>
        <taxon>Chlorogloeopsis</taxon>
    </lineage>
</organism>
<dbReference type="RefSeq" id="WP_016877415.1">
    <property type="nucleotide sequence ID" value="NZ_AJLN01000051.1"/>
</dbReference>
<dbReference type="STRING" id="211165.GCA_000317285_01502"/>
<dbReference type="InterPro" id="IPR044587">
    <property type="entry name" value="HSP21-like"/>
</dbReference>
<comment type="caution">
    <text evidence="6">The sequence shown here is derived from an EMBL/GenBank/DDBJ whole genome shotgun (WGS) entry which is preliminary data.</text>
</comment>
<dbReference type="InterPro" id="IPR008978">
    <property type="entry name" value="HSP20-like_chaperone"/>
</dbReference>
<name>A0A3S0ZX36_CHLFR</name>
<dbReference type="InterPro" id="IPR002068">
    <property type="entry name" value="A-crystallin/Hsp20_dom"/>
</dbReference>
<dbReference type="PANTHER" id="PTHR46733">
    <property type="entry name" value="26.5 KDA HEAT SHOCK PROTEIN, MITOCHONDRIAL"/>
    <property type="match status" value="1"/>
</dbReference>
<dbReference type="CDD" id="cd06464">
    <property type="entry name" value="ACD_sHsps-like"/>
    <property type="match status" value="1"/>
</dbReference>
<proteinExistence type="inferred from homology"/>
<dbReference type="PANTHER" id="PTHR46733:SF4">
    <property type="entry name" value="HEAT SHOCK PROTEIN 21, CHLOROPLASTIC"/>
    <property type="match status" value="1"/>
</dbReference>
<dbReference type="OrthoDB" id="9811615at2"/>